<dbReference type="EMBL" id="VUNH01000005">
    <property type="protein sequence ID" value="MST55562.1"/>
    <property type="molecule type" value="Genomic_DNA"/>
</dbReference>
<name>A0A6L5YDD3_9BACT</name>
<evidence type="ECO:0000313" key="7">
    <source>
        <dbReference type="EMBL" id="MST55562.1"/>
    </source>
</evidence>
<comment type="caution">
    <text evidence="7">The sequence shown here is derived from an EMBL/GenBank/DDBJ whole genome shotgun (WGS) entry which is preliminary data.</text>
</comment>
<keyword evidence="8" id="KW-1185">Reference proteome</keyword>
<evidence type="ECO:0000256" key="5">
    <source>
        <dbReference type="ARBA" id="ARBA00023015"/>
    </source>
</evidence>
<gene>
    <name evidence="7" type="ORF">FYJ74_05875</name>
</gene>
<keyword evidence="5" id="KW-0805">Transcription regulation</keyword>
<organism evidence="7 8">
    <name type="scientific">Pyramidobacter porci</name>
    <dbReference type="NCBI Taxonomy" id="2605789"/>
    <lineage>
        <taxon>Bacteria</taxon>
        <taxon>Thermotogati</taxon>
        <taxon>Synergistota</taxon>
        <taxon>Synergistia</taxon>
        <taxon>Synergistales</taxon>
        <taxon>Dethiosulfovibrionaceae</taxon>
        <taxon>Pyramidobacter</taxon>
    </lineage>
</organism>
<proteinExistence type="inferred from homology"/>
<evidence type="ECO:0000256" key="3">
    <source>
        <dbReference type="ARBA" id="ARBA00019377"/>
    </source>
</evidence>
<dbReference type="InterPro" id="IPR015111">
    <property type="entry name" value="Regulatory_HutP"/>
</dbReference>
<dbReference type="SUPFAM" id="SSF111064">
    <property type="entry name" value="Hut operon positive regulatory protein HutP"/>
    <property type="match status" value="1"/>
</dbReference>
<evidence type="ECO:0000256" key="6">
    <source>
        <dbReference type="ARBA" id="ARBA00023163"/>
    </source>
</evidence>
<keyword evidence="6" id="KW-0804">Transcription</keyword>
<sequence length="148" mass="16474">MVTWENFMIPDNEADLCRLAILLAMTPNQDVEKEVIAQYQKLGLRSAATMISGFGIDSQTSIVRSVVNLCLNTNVIERKRSHVHPVCHCVLETAQSTRASDAIGQNFCFKAAVVRRREEFTLCFYGNLAMHELSGHKSIGVGYQILGN</sequence>
<dbReference type="GO" id="GO:0003723">
    <property type="term" value="F:RNA binding"/>
    <property type="evidence" value="ECO:0007669"/>
    <property type="project" value="UniProtKB-KW"/>
</dbReference>
<comment type="similarity">
    <text evidence="2">Belongs to the HutP family.</text>
</comment>
<reference evidence="7 8" key="1">
    <citation type="submission" date="2019-08" db="EMBL/GenBank/DDBJ databases">
        <title>In-depth cultivation of the pig gut microbiome towards novel bacterial diversity and tailored functional studies.</title>
        <authorList>
            <person name="Wylensek D."/>
            <person name="Hitch T.C.A."/>
            <person name="Clavel T."/>
        </authorList>
    </citation>
    <scope>NUCLEOTIDE SEQUENCE [LARGE SCALE GENOMIC DNA]</scope>
    <source>
        <strain evidence="7 8">SM-530-WT-4B</strain>
    </source>
</reference>
<evidence type="ECO:0000256" key="4">
    <source>
        <dbReference type="ARBA" id="ARBA00022884"/>
    </source>
</evidence>
<dbReference type="CDD" id="cd11640">
    <property type="entry name" value="HutP"/>
    <property type="match status" value="1"/>
</dbReference>
<dbReference type="Pfam" id="PF09021">
    <property type="entry name" value="HutP"/>
    <property type="match status" value="1"/>
</dbReference>
<keyword evidence="4" id="KW-0694">RNA-binding</keyword>
<dbReference type="RefSeq" id="WP_154528657.1">
    <property type="nucleotide sequence ID" value="NZ_VUNH01000005.1"/>
</dbReference>
<dbReference type="Gene3D" id="3.40.1510.10">
    <property type="entry name" value="Hut operon regulatory protein HutP"/>
    <property type="match status" value="1"/>
</dbReference>
<evidence type="ECO:0000256" key="2">
    <source>
        <dbReference type="ARBA" id="ARBA00009992"/>
    </source>
</evidence>
<dbReference type="Proteomes" id="UP000473699">
    <property type="component" value="Unassembled WGS sequence"/>
</dbReference>
<protein>
    <recommendedName>
        <fullName evidence="3">Hut operon positive regulatory protein</fullName>
    </recommendedName>
</protein>
<accession>A0A6L5YDD3</accession>
<evidence type="ECO:0000256" key="1">
    <source>
        <dbReference type="ARBA" id="ARBA00002945"/>
    </source>
</evidence>
<dbReference type="InterPro" id="IPR036482">
    <property type="entry name" value="Regulatory_HutP_sf"/>
</dbReference>
<evidence type="ECO:0000313" key="8">
    <source>
        <dbReference type="Proteomes" id="UP000473699"/>
    </source>
</evidence>
<comment type="function">
    <text evidence="1">Antiterminator that binds to cis-acting regulatory sequences on the mRNA in the presence of histidine, thereby suppressing transcription termination and activating the hut operon for histidine utilization.</text>
</comment>
<dbReference type="AlphaFoldDB" id="A0A6L5YDD3"/>